<name>A0A8J3V4W1_9ACTN</name>
<evidence type="ECO:0000313" key="4">
    <source>
        <dbReference type="EMBL" id="GII56140.1"/>
    </source>
</evidence>
<reference evidence="4" key="1">
    <citation type="submission" date="2021-01" db="EMBL/GenBank/DDBJ databases">
        <title>Whole genome shotgun sequence of Planotetraspora thailandica NBRC 104271.</title>
        <authorList>
            <person name="Komaki H."/>
            <person name="Tamura T."/>
        </authorList>
    </citation>
    <scope>NUCLEOTIDE SEQUENCE</scope>
    <source>
        <strain evidence="4">NBRC 104271</strain>
    </source>
</reference>
<organism evidence="4 5">
    <name type="scientific">Planotetraspora thailandica</name>
    <dbReference type="NCBI Taxonomy" id="487172"/>
    <lineage>
        <taxon>Bacteria</taxon>
        <taxon>Bacillati</taxon>
        <taxon>Actinomycetota</taxon>
        <taxon>Actinomycetes</taxon>
        <taxon>Streptosporangiales</taxon>
        <taxon>Streptosporangiaceae</taxon>
        <taxon>Planotetraspora</taxon>
    </lineage>
</organism>
<dbReference type="InterPro" id="IPR036291">
    <property type="entry name" value="NAD(P)-bd_dom_sf"/>
</dbReference>
<dbReference type="PRINTS" id="PR00080">
    <property type="entry name" value="SDRFAMILY"/>
</dbReference>
<dbReference type="GO" id="GO:0016616">
    <property type="term" value="F:oxidoreductase activity, acting on the CH-OH group of donors, NAD or NADP as acceptor"/>
    <property type="evidence" value="ECO:0007669"/>
    <property type="project" value="TreeGrafter"/>
</dbReference>
<dbReference type="SUPFAM" id="SSF51735">
    <property type="entry name" value="NAD(P)-binding Rossmann-fold domains"/>
    <property type="match status" value="1"/>
</dbReference>
<keyword evidence="2" id="KW-0560">Oxidoreductase</keyword>
<dbReference type="PANTHER" id="PTHR42760:SF115">
    <property type="entry name" value="3-OXOACYL-[ACYL-CARRIER-PROTEIN] REDUCTASE FABG"/>
    <property type="match status" value="1"/>
</dbReference>
<dbReference type="EMBL" id="BOOR01000034">
    <property type="protein sequence ID" value="GII56140.1"/>
    <property type="molecule type" value="Genomic_DNA"/>
</dbReference>
<evidence type="ECO:0000259" key="3">
    <source>
        <dbReference type="SMART" id="SM00822"/>
    </source>
</evidence>
<dbReference type="Pfam" id="PF13561">
    <property type="entry name" value="adh_short_C2"/>
    <property type="match status" value="1"/>
</dbReference>
<dbReference type="PANTHER" id="PTHR42760">
    <property type="entry name" value="SHORT-CHAIN DEHYDROGENASES/REDUCTASES FAMILY MEMBER"/>
    <property type="match status" value="1"/>
</dbReference>
<accession>A0A8J3V4W1</accession>
<keyword evidence="5" id="KW-1185">Reference proteome</keyword>
<dbReference type="InterPro" id="IPR057326">
    <property type="entry name" value="KR_dom"/>
</dbReference>
<proteinExistence type="inferred from homology"/>
<dbReference type="FunFam" id="3.40.50.720:FF:000084">
    <property type="entry name" value="Short-chain dehydrogenase reductase"/>
    <property type="match status" value="1"/>
</dbReference>
<evidence type="ECO:0000256" key="1">
    <source>
        <dbReference type="ARBA" id="ARBA00006484"/>
    </source>
</evidence>
<dbReference type="SMART" id="SM00822">
    <property type="entry name" value="PKS_KR"/>
    <property type="match status" value="1"/>
</dbReference>
<feature type="domain" description="Ketoreductase" evidence="3">
    <location>
        <begin position="7"/>
        <end position="211"/>
    </location>
</feature>
<evidence type="ECO:0000313" key="5">
    <source>
        <dbReference type="Proteomes" id="UP000605992"/>
    </source>
</evidence>
<dbReference type="AlphaFoldDB" id="A0A8J3V4W1"/>
<protein>
    <submittedName>
        <fullName evidence="4">Short-chain dehydrogenase</fullName>
    </submittedName>
</protein>
<dbReference type="RefSeq" id="WP_308442368.1">
    <property type="nucleotide sequence ID" value="NZ_BOOR01000034.1"/>
</dbReference>
<sequence length="251" mass="26263">MMRFAGKVVLVTGGGSGIGRALSQGFAREGAVVAVAGRRREPLEETVKLVEAEGGQATVVTADLTRPDDAARMVAEILERHGRLDVAVNNAGVFTMAKVADISDDDWARTIDGNVTGVFLSMKNEIAAMRRTGAGVIVNFASQVGAHKRVPGLGAYGAAKAAVTALSRTAALEYIREGIRINVVSPGPHDTPMSMRPGETEADRAARMKEQLPIGRVGTLDEITATVLWLASDEAGFTVGHDLVVDGGSTV</sequence>
<comment type="caution">
    <text evidence="4">The sequence shown here is derived from an EMBL/GenBank/DDBJ whole genome shotgun (WGS) entry which is preliminary data.</text>
</comment>
<dbReference type="CDD" id="cd05233">
    <property type="entry name" value="SDR_c"/>
    <property type="match status" value="1"/>
</dbReference>
<comment type="similarity">
    <text evidence="1">Belongs to the short-chain dehydrogenases/reductases (SDR) family.</text>
</comment>
<dbReference type="Gene3D" id="3.40.50.720">
    <property type="entry name" value="NAD(P)-binding Rossmann-like Domain"/>
    <property type="match status" value="1"/>
</dbReference>
<gene>
    <name evidence="4" type="ORF">Pth03_45290</name>
</gene>
<dbReference type="InterPro" id="IPR002347">
    <property type="entry name" value="SDR_fam"/>
</dbReference>
<dbReference type="Proteomes" id="UP000605992">
    <property type="component" value="Unassembled WGS sequence"/>
</dbReference>
<evidence type="ECO:0000256" key="2">
    <source>
        <dbReference type="ARBA" id="ARBA00023002"/>
    </source>
</evidence>
<dbReference type="PRINTS" id="PR00081">
    <property type="entry name" value="GDHRDH"/>
</dbReference>